<gene>
    <name evidence="1" type="ORF">GCM10023187_33710</name>
</gene>
<dbReference type="RefSeq" id="WP_345269020.1">
    <property type="nucleotide sequence ID" value="NZ_BAABHB010000006.1"/>
</dbReference>
<evidence type="ECO:0008006" key="3">
    <source>
        <dbReference type="Google" id="ProtNLM"/>
    </source>
</evidence>
<dbReference type="Pfam" id="PF07924">
    <property type="entry name" value="NuiA"/>
    <property type="match status" value="1"/>
</dbReference>
<organism evidence="1 2">
    <name type="scientific">Nibrella viscosa</name>
    <dbReference type="NCBI Taxonomy" id="1084524"/>
    <lineage>
        <taxon>Bacteria</taxon>
        <taxon>Pseudomonadati</taxon>
        <taxon>Bacteroidota</taxon>
        <taxon>Cytophagia</taxon>
        <taxon>Cytophagales</taxon>
        <taxon>Spirosomataceae</taxon>
        <taxon>Nibrella</taxon>
    </lineage>
</organism>
<name>A0ABP8KLV8_9BACT</name>
<dbReference type="Gene3D" id="3.40.1460.10">
    <property type="entry name" value="Nuclease A inhibitor-like"/>
    <property type="match status" value="1"/>
</dbReference>
<dbReference type="Proteomes" id="UP001500936">
    <property type="component" value="Unassembled WGS sequence"/>
</dbReference>
<dbReference type="InterPro" id="IPR012489">
    <property type="entry name" value="NucleaseA_inhib-like"/>
</dbReference>
<keyword evidence="2" id="KW-1185">Reference proteome</keyword>
<protein>
    <recommendedName>
        <fullName evidence="3">Nuclease A inhibitor-like protein</fullName>
    </recommendedName>
</protein>
<dbReference type="SUPFAM" id="SSF82602">
    <property type="entry name" value="Nuclease A inhibitor (NuiA)"/>
    <property type="match status" value="1"/>
</dbReference>
<dbReference type="InterPro" id="IPR036587">
    <property type="entry name" value="NucleaseA_inhib-like_sf"/>
</dbReference>
<accession>A0ABP8KLV8</accession>
<reference evidence="2" key="1">
    <citation type="journal article" date="2019" name="Int. J. Syst. Evol. Microbiol.">
        <title>The Global Catalogue of Microorganisms (GCM) 10K type strain sequencing project: providing services to taxonomists for standard genome sequencing and annotation.</title>
        <authorList>
            <consortium name="The Broad Institute Genomics Platform"/>
            <consortium name="The Broad Institute Genome Sequencing Center for Infectious Disease"/>
            <person name="Wu L."/>
            <person name="Ma J."/>
        </authorList>
    </citation>
    <scope>NUCLEOTIDE SEQUENCE [LARGE SCALE GENOMIC DNA]</scope>
    <source>
        <strain evidence="2">JCM 17925</strain>
    </source>
</reference>
<proteinExistence type="predicted"/>
<comment type="caution">
    <text evidence="1">The sequence shown here is derived from an EMBL/GenBank/DDBJ whole genome shotgun (WGS) entry which is preliminary data.</text>
</comment>
<evidence type="ECO:0000313" key="1">
    <source>
        <dbReference type="EMBL" id="GAA4409843.1"/>
    </source>
</evidence>
<sequence length="135" mass="15572">MEDKLSLEAQLQPLLTDLYYPSESDEPVDFVTSPLNLEGPLTDAHLREWLQLPAEIPIEERAEDDFWSPVTEEKEWYGEDEKARTAQFGQLKATVNEHLTDRQYFRVGETEITLYLLGRQPDGTWAGLKTMVVET</sequence>
<dbReference type="EMBL" id="BAABHB010000006">
    <property type="protein sequence ID" value="GAA4409843.1"/>
    <property type="molecule type" value="Genomic_DNA"/>
</dbReference>
<evidence type="ECO:0000313" key="2">
    <source>
        <dbReference type="Proteomes" id="UP001500936"/>
    </source>
</evidence>